<dbReference type="InterPro" id="IPR050406">
    <property type="entry name" value="FGGY_Carb_Kinase"/>
</dbReference>
<dbReference type="GO" id="GO:0016301">
    <property type="term" value="F:kinase activity"/>
    <property type="evidence" value="ECO:0007669"/>
    <property type="project" value="UniProtKB-KW"/>
</dbReference>
<evidence type="ECO:0000313" key="7">
    <source>
        <dbReference type="Proteomes" id="UP001209681"/>
    </source>
</evidence>
<proteinExistence type="inferred from homology"/>
<keyword evidence="7" id="KW-1185">Reference proteome</keyword>
<dbReference type="PIRSF" id="PIRSF000538">
    <property type="entry name" value="GlpK"/>
    <property type="match status" value="1"/>
</dbReference>
<dbReference type="Gene3D" id="3.30.420.40">
    <property type="match status" value="2"/>
</dbReference>
<protein>
    <submittedName>
        <fullName evidence="6">FGGY-family carbohydrate kinase</fullName>
    </submittedName>
</protein>
<keyword evidence="2" id="KW-0808">Transferase</keyword>
<comment type="caution">
    <text evidence="6">The sequence shown here is derived from an EMBL/GenBank/DDBJ whole genome shotgun (WGS) entry which is preliminary data.</text>
</comment>
<reference evidence="6 7" key="1">
    <citation type="submission" date="2022-11" db="EMBL/GenBank/DDBJ databases">
        <title>Desulfobotulus tamanensis H1 sp. nov. - anaerobic, alkaliphilic, sulphate reducing bacterium isolated from terrestrial mud volcano.</title>
        <authorList>
            <person name="Frolova A."/>
            <person name="Merkel A.Y."/>
            <person name="Slobodkin A.I."/>
        </authorList>
    </citation>
    <scope>NUCLEOTIDE SEQUENCE [LARGE SCALE GENOMIC DNA]</scope>
    <source>
        <strain evidence="6 7">H1</strain>
    </source>
</reference>
<dbReference type="EMBL" id="JAPFPW010000006">
    <property type="protein sequence ID" value="MCW7753699.1"/>
    <property type="molecule type" value="Genomic_DNA"/>
</dbReference>
<dbReference type="PANTHER" id="PTHR43095">
    <property type="entry name" value="SUGAR KINASE"/>
    <property type="match status" value="1"/>
</dbReference>
<organism evidence="6 7">
    <name type="scientific">Desulfobotulus pelophilus</name>
    <dbReference type="NCBI Taxonomy" id="2823377"/>
    <lineage>
        <taxon>Bacteria</taxon>
        <taxon>Pseudomonadati</taxon>
        <taxon>Thermodesulfobacteriota</taxon>
        <taxon>Desulfobacteria</taxon>
        <taxon>Desulfobacterales</taxon>
        <taxon>Desulfobacteraceae</taxon>
        <taxon>Desulfobotulus</taxon>
    </lineage>
</organism>
<dbReference type="RefSeq" id="WP_265424568.1">
    <property type="nucleotide sequence ID" value="NZ_JAPFPW010000006.1"/>
</dbReference>
<keyword evidence="3 6" id="KW-0418">Kinase</keyword>
<name>A0ABT3N8B8_9BACT</name>
<evidence type="ECO:0000259" key="5">
    <source>
        <dbReference type="Pfam" id="PF02782"/>
    </source>
</evidence>
<dbReference type="Proteomes" id="UP001209681">
    <property type="component" value="Unassembled WGS sequence"/>
</dbReference>
<comment type="similarity">
    <text evidence="1">Belongs to the FGGY kinase family.</text>
</comment>
<dbReference type="SUPFAM" id="SSF53067">
    <property type="entry name" value="Actin-like ATPase domain"/>
    <property type="match status" value="2"/>
</dbReference>
<dbReference type="InterPro" id="IPR018484">
    <property type="entry name" value="FGGY_N"/>
</dbReference>
<dbReference type="CDD" id="cd07779">
    <property type="entry name" value="ASKHA_NBD_FGGY_YgcE-like"/>
    <property type="match status" value="1"/>
</dbReference>
<sequence>MNEVLLAIDCGTQSLRAHLFSTEGRLLASERRCYEPYHSPKPGWAEQDADLFWDSLCQVCTSLKEKEPNAFSKISGLGVTTQRATMVCLDGDGNPLRPSITWLDQRKAQPLWKPGILTPFLHLAGAARLIHKAQTDAKGNWVQQNEPEIWKQTACYVQVSGFLNHRLTGRFADSRASQIGHLPFDYRRQKWSGPWSVSHRIFPVDPSKLPELLNPGETLGRVTQKASAATGIRAGTPVIACGSDKGCETLGAGVSGPTMASLSFGTTATVQTTTPRYFEPLRFMPAYPAPIPGHYNPEVEIFRGYWMIAWFKNEFGHPEIQEAEKCSMAAEILLDRLLARTPPGAMGLILQPFWSPGLHHPDAKGSLIGFGDVHTRAHVYRSVIEGLAYGLLDGLHRIEKKGGSGIQTLAVSGGASQSDAICQISADIFNRPLIRGETSETSGLGAALVTAVGLGIHPDFSTALSRMVRVQGHFLPDPDNVKLYHRLYTEVYQRMYTALAPLYRKIRDITGYPEDSHFH</sequence>
<evidence type="ECO:0000256" key="3">
    <source>
        <dbReference type="ARBA" id="ARBA00022777"/>
    </source>
</evidence>
<dbReference type="InterPro" id="IPR000577">
    <property type="entry name" value="Carb_kinase_FGGY"/>
</dbReference>
<feature type="domain" description="Carbohydrate kinase FGGY N-terminal" evidence="4">
    <location>
        <begin position="5"/>
        <end position="250"/>
    </location>
</feature>
<feature type="domain" description="Carbohydrate kinase FGGY C-terminal" evidence="5">
    <location>
        <begin position="261"/>
        <end position="453"/>
    </location>
</feature>
<dbReference type="Pfam" id="PF02782">
    <property type="entry name" value="FGGY_C"/>
    <property type="match status" value="1"/>
</dbReference>
<accession>A0ABT3N8B8</accession>
<dbReference type="InterPro" id="IPR018485">
    <property type="entry name" value="FGGY_C"/>
</dbReference>
<dbReference type="PANTHER" id="PTHR43095:SF5">
    <property type="entry name" value="XYLULOSE KINASE"/>
    <property type="match status" value="1"/>
</dbReference>
<gene>
    <name evidence="6" type="ORF">OOT00_06835</name>
</gene>
<evidence type="ECO:0000259" key="4">
    <source>
        <dbReference type="Pfam" id="PF00370"/>
    </source>
</evidence>
<evidence type="ECO:0000313" key="6">
    <source>
        <dbReference type="EMBL" id="MCW7753699.1"/>
    </source>
</evidence>
<evidence type="ECO:0000256" key="2">
    <source>
        <dbReference type="ARBA" id="ARBA00022679"/>
    </source>
</evidence>
<dbReference type="InterPro" id="IPR043129">
    <property type="entry name" value="ATPase_NBD"/>
</dbReference>
<dbReference type="Pfam" id="PF00370">
    <property type="entry name" value="FGGY_N"/>
    <property type="match status" value="1"/>
</dbReference>
<evidence type="ECO:0000256" key="1">
    <source>
        <dbReference type="ARBA" id="ARBA00009156"/>
    </source>
</evidence>